<name>A0A243WB47_9BACT</name>
<dbReference type="AlphaFoldDB" id="A0A243WB47"/>
<evidence type="ECO:0000256" key="1">
    <source>
        <dbReference type="SAM" id="SignalP"/>
    </source>
</evidence>
<evidence type="ECO:0000313" key="3">
    <source>
        <dbReference type="Proteomes" id="UP000194873"/>
    </source>
</evidence>
<evidence type="ECO:0008006" key="4">
    <source>
        <dbReference type="Google" id="ProtNLM"/>
    </source>
</evidence>
<proteinExistence type="predicted"/>
<reference evidence="2 3" key="1">
    <citation type="submission" date="2017-01" db="EMBL/GenBank/DDBJ databases">
        <title>A new Hymenobacter.</title>
        <authorList>
            <person name="Liang Y."/>
            <person name="Feng F."/>
        </authorList>
    </citation>
    <scope>NUCLEOTIDE SEQUENCE [LARGE SCALE GENOMIC DNA]</scope>
    <source>
        <strain evidence="2">MIMBbqt21</strain>
    </source>
</reference>
<comment type="caution">
    <text evidence="2">The sequence shown here is derived from an EMBL/GenBank/DDBJ whole genome shotgun (WGS) entry which is preliminary data.</text>
</comment>
<feature type="signal peptide" evidence="1">
    <location>
        <begin position="1"/>
        <end position="25"/>
    </location>
</feature>
<protein>
    <recommendedName>
        <fullName evidence="4">Type 1 periplasmic binding fold superfamily protein</fullName>
    </recommendedName>
</protein>
<keyword evidence="3" id="KW-1185">Reference proteome</keyword>
<dbReference type="EMBL" id="MTSE01000008">
    <property type="protein sequence ID" value="OUJ72802.1"/>
    <property type="molecule type" value="Genomic_DNA"/>
</dbReference>
<dbReference type="Proteomes" id="UP000194873">
    <property type="component" value="Unassembled WGS sequence"/>
</dbReference>
<sequence>MHTPHKNTLSRLALLALLATTTLFGACKKDNDKDDPTPDDDNEQITTVTYTLTPTSGGTPVSVTYKDLDGDGGTAPTIGTLALTANTTYTGVLTLLDETKNPVVNTSAEIQEEADEHLFVFTPTPANLVQITRTDKDKNNLEVGLQTRLVTTSAASGTLKITLRHQPGVKNGTETPGDTDVEVTFPTTVR</sequence>
<dbReference type="OrthoDB" id="713689at2"/>
<evidence type="ECO:0000313" key="2">
    <source>
        <dbReference type="EMBL" id="OUJ72802.1"/>
    </source>
</evidence>
<feature type="chain" id="PRO_5013032231" description="Type 1 periplasmic binding fold superfamily protein" evidence="1">
    <location>
        <begin position="26"/>
        <end position="190"/>
    </location>
</feature>
<keyword evidence="1" id="KW-0732">Signal</keyword>
<dbReference type="RefSeq" id="WP_086595082.1">
    <property type="nucleotide sequence ID" value="NZ_MTSE01000008.1"/>
</dbReference>
<dbReference type="PROSITE" id="PS51257">
    <property type="entry name" value="PROKAR_LIPOPROTEIN"/>
    <property type="match status" value="1"/>
</dbReference>
<gene>
    <name evidence="2" type="ORF">BXP70_15920</name>
</gene>
<accession>A0A243WB47</accession>
<organism evidence="2 3">
    <name type="scientific">Hymenobacter crusticola</name>
    <dbReference type="NCBI Taxonomy" id="1770526"/>
    <lineage>
        <taxon>Bacteria</taxon>
        <taxon>Pseudomonadati</taxon>
        <taxon>Bacteroidota</taxon>
        <taxon>Cytophagia</taxon>
        <taxon>Cytophagales</taxon>
        <taxon>Hymenobacteraceae</taxon>
        <taxon>Hymenobacter</taxon>
    </lineage>
</organism>